<dbReference type="RefSeq" id="WP_307592515.1">
    <property type="nucleotide sequence ID" value="NZ_JAUSRV010000002.1"/>
</dbReference>
<protein>
    <submittedName>
        <fullName evidence="2">Uncharacterized protein</fullName>
    </submittedName>
</protein>
<comment type="caution">
    <text evidence="2">The sequence shown here is derived from an EMBL/GenBank/DDBJ whole genome shotgun (WGS) entry which is preliminary data.</text>
</comment>
<proteinExistence type="predicted"/>
<keyword evidence="1" id="KW-1133">Transmembrane helix</keyword>
<dbReference type="EMBL" id="JAUSRV010000002">
    <property type="protein sequence ID" value="MDP9969650.1"/>
    <property type="molecule type" value="Genomic_DNA"/>
</dbReference>
<name>A0AAW8E9W3_VARPD</name>
<feature type="transmembrane region" description="Helical" evidence="1">
    <location>
        <begin position="20"/>
        <end position="49"/>
    </location>
</feature>
<accession>A0AAW8E9W3</accession>
<gene>
    <name evidence="2" type="ORF">J2W39_000878</name>
</gene>
<sequence>MLECLVNGCVVPEGELSRLILWAIVAGVGVGVVCSTVLGKALDLGLLIVERRHRIEDARNRDHSKVPPIRGRDAS</sequence>
<keyword evidence="1" id="KW-0472">Membrane</keyword>
<evidence type="ECO:0000313" key="2">
    <source>
        <dbReference type="EMBL" id="MDP9969650.1"/>
    </source>
</evidence>
<dbReference type="Proteomes" id="UP001224845">
    <property type="component" value="Unassembled WGS sequence"/>
</dbReference>
<evidence type="ECO:0000313" key="3">
    <source>
        <dbReference type="Proteomes" id="UP001224845"/>
    </source>
</evidence>
<evidence type="ECO:0000256" key="1">
    <source>
        <dbReference type="SAM" id="Phobius"/>
    </source>
</evidence>
<reference evidence="2" key="1">
    <citation type="submission" date="2023-07" db="EMBL/GenBank/DDBJ databases">
        <title>Sorghum-associated microbial communities from plants grown in Nebraska, USA.</title>
        <authorList>
            <person name="Schachtman D."/>
        </authorList>
    </citation>
    <scope>NUCLEOTIDE SEQUENCE</scope>
    <source>
        <strain evidence="2">DS3315</strain>
    </source>
</reference>
<keyword evidence="1" id="KW-0812">Transmembrane</keyword>
<dbReference type="AlphaFoldDB" id="A0AAW8E9W3"/>
<organism evidence="2 3">
    <name type="scientific">Variovorax paradoxus</name>
    <dbReference type="NCBI Taxonomy" id="34073"/>
    <lineage>
        <taxon>Bacteria</taxon>
        <taxon>Pseudomonadati</taxon>
        <taxon>Pseudomonadota</taxon>
        <taxon>Betaproteobacteria</taxon>
        <taxon>Burkholderiales</taxon>
        <taxon>Comamonadaceae</taxon>
        <taxon>Variovorax</taxon>
    </lineage>
</organism>